<evidence type="ECO:0000256" key="5">
    <source>
        <dbReference type="ARBA" id="ARBA00022723"/>
    </source>
</evidence>
<sequence length="454" mass="50567">MPEPRMNPMFAVVGTFVHSSDKEPLITLQNHCLGVANGKILFLQKCDANLQTTLRQHNISAENVIYLQEWQFMVPGFVDTHIHASQYPNCGKGIGEGLLSWLQKYTFPVEAKFADLEFATDTYSRVISRVIKNGTTTACYFATIDTDATLRLCDIVDNAGQRALVGKVNMDQNSPEFYKEETTQSYQNTIRFVKEVANRKYKLVKPCITPRFAVTCGMDLMKQLGQLAQTHHLHVQTHICETKDECSLVQKLFPESTSYTDVYEQAGLLTRKTILAHGIYLSKEERKIIKSRQSGISHCPNSNLTIRSGLLDVKACFEDNIAVGLGTDISGGYSPSILDAMRTAISTSNTIALQQGTDYTPLDYKDVFRMATLGGAKVLDMDEVIGNFEVGKEFDALIIDPKAAGSVIDVFENDTVEDVIQKFVFLGDDRNILNVFVAGRDLSEKPFVEPLIIS</sequence>
<dbReference type="UniPathway" id="UPA00603">
    <property type="reaction ID" value="UER00660"/>
</dbReference>
<dbReference type="GO" id="GO:0005829">
    <property type="term" value="C:cytosol"/>
    <property type="evidence" value="ECO:0007669"/>
    <property type="project" value="TreeGrafter"/>
</dbReference>
<evidence type="ECO:0000256" key="4">
    <source>
        <dbReference type="ARBA" id="ARBA00014514"/>
    </source>
</evidence>
<dbReference type="EC" id="3.5.4.3" evidence="3 9"/>
<comment type="caution">
    <text evidence="11">The sequence shown here is derived from an EMBL/GenBank/DDBJ whole genome shotgun (WGS) entry which is preliminary data.</text>
</comment>
<dbReference type="PANTHER" id="PTHR11271">
    <property type="entry name" value="GUANINE DEAMINASE"/>
    <property type="match status" value="1"/>
</dbReference>
<dbReference type="NCBIfam" id="TIGR02967">
    <property type="entry name" value="guan_deamin"/>
    <property type="match status" value="1"/>
</dbReference>
<proteinExistence type="inferred from homology"/>
<dbReference type="STRING" id="6573.A0A210QY72"/>
<dbReference type="InterPro" id="IPR006680">
    <property type="entry name" value="Amidohydro-rel"/>
</dbReference>
<comment type="similarity">
    <text evidence="2 9">Belongs to the metallo-dependent hydrolases superfamily. ATZ/TRZ family.</text>
</comment>
<gene>
    <name evidence="11" type="ORF">KP79_PYT20520</name>
</gene>
<dbReference type="PANTHER" id="PTHR11271:SF6">
    <property type="entry name" value="GUANINE DEAMINASE"/>
    <property type="match status" value="1"/>
</dbReference>
<dbReference type="AlphaFoldDB" id="A0A210QY72"/>
<evidence type="ECO:0000256" key="8">
    <source>
        <dbReference type="ARBA" id="ARBA00051148"/>
    </source>
</evidence>
<dbReference type="FunFam" id="3.20.20.140:FF:000022">
    <property type="entry name" value="Guanine deaminase"/>
    <property type="match status" value="1"/>
</dbReference>
<dbReference type="OrthoDB" id="194468at2759"/>
<evidence type="ECO:0000256" key="1">
    <source>
        <dbReference type="ARBA" id="ARBA00004984"/>
    </source>
</evidence>
<organism evidence="11 12">
    <name type="scientific">Mizuhopecten yessoensis</name>
    <name type="common">Japanese scallop</name>
    <name type="synonym">Patinopecten yessoensis</name>
    <dbReference type="NCBI Taxonomy" id="6573"/>
    <lineage>
        <taxon>Eukaryota</taxon>
        <taxon>Metazoa</taxon>
        <taxon>Spiralia</taxon>
        <taxon>Lophotrochozoa</taxon>
        <taxon>Mollusca</taxon>
        <taxon>Bivalvia</taxon>
        <taxon>Autobranchia</taxon>
        <taxon>Pteriomorphia</taxon>
        <taxon>Pectinida</taxon>
        <taxon>Pectinoidea</taxon>
        <taxon>Pectinidae</taxon>
        <taxon>Mizuhopecten</taxon>
    </lineage>
</organism>
<keyword evidence="12" id="KW-1185">Reference proteome</keyword>
<keyword evidence="6 9" id="KW-0378">Hydrolase</keyword>
<comment type="function">
    <text evidence="9">Catalyzes the hydrolytic deamination of guanine, producing xanthine and ammonia.</text>
</comment>
<evidence type="ECO:0000313" key="12">
    <source>
        <dbReference type="Proteomes" id="UP000242188"/>
    </source>
</evidence>
<dbReference type="GO" id="GO:0008892">
    <property type="term" value="F:guanine deaminase activity"/>
    <property type="evidence" value="ECO:0007669"/>
    <property type="project" value="UniProtKB-UniRule"/>
</dbReference>
<dbReference type="InterPro" id="IPR014311">
    <property type="entry name" value="Guanine_deaminase"/>
</dbReference>
<comment type="cofactor">
    <cofactor evidence="9">
        <name>Zn(2+)</name>
        <dbReference type="ChEBI" id="CHEBI:29105"/>
    </cofactor>
    <text evidence="9">Binds 1 zinc ion per subunit.</text>
</comment>
<keyword evidence="7 9" id="KW-0862">Zinc</keyword>
<accession>A0A210QY72</accession>
<dbReference type="InterPro" id="IPR011059">
    <property type="entry name" value="Metal-dep_hydrolase_composite"/>
</dbReference>
<evidence type="ECO:0000256" key="6">
    <source>
        <dbReference type="ARBA" id="ARBA00022801"/>
    </source>
</evidence>
<dbReference type="Proteomes" id="UP000242188">
    <property type="component" value="Unassembled WGS sequence"/>
</dbReference>
<dbReference type="InterPro" id="IPR051607">
    <property type="entry name" value="Metallo-dep_hydrolases"/>
</dbReference>
<keyword evidence="5 9" id="KW-0479">Metal-binding</keyword>
<evidence type="ECO:0000259" key="10">
    <source>
        <dbReference type="Pfam" id="PF01979"/>
    </source>
</evidence>
<reference evidence="11 12" key="1">
    <citation type="journal article" date="2017" name="Nat. Ecol. Evol.">
        <title>Scallop genome provides insights into evolution of bilaterian karyotype and development.</title>
        <authorList>
            <person name="Wang S."/>
            <person name="Zhang J."/>
            <person name="Jiao W."/>
            <person name="Li J."/>
            <person name="Xun X."/>
            <person name="Sun Y."/>
            <person name="Guo X."/>
            <person name="Huan P."/>
            <person name="Dong B."/>
            <person name="Zhang L."/>
            <person name="Hu X."/>
            <person name="Sun X."/>
            <person name="Wang J."/>
            <person name="Zhao C."/>
            <person name="Wang Y."/>
            <person name="Wang D."/>
            <person name="Huang X."/>
            <person name="Wang R."/>
            <person name="Lv J."/>
            <person name="Li Y."/>
            <person name="Zhang Z."/>
            <person name="Liu B."/>
            <person name="Lu W."/>
            <person name="Hui Y."/>
            <person name="Liang J."/>
            <person name="Zhou Z."/>
            <person name="Hou R."/>
            <person name="Li X."/>
            <person name="Liu Y."/>
            <person name="Li H."/>
            <person name="Ning X."/>
            <person name="Lin Y."/>
            <person name="Zhao L."/>
            <person name="Xing Q."/>
            <person name="Dou J."/>
            <person name="Li Y."/>
            <person name="Mao J."/>
            <person name="Guo H."/>
            <person name="Dou H."/>
            <person name="Li T."/>
            <person name="Mu C."/>
            <person name="Jiang W."/>
            <person name="Fu Q."/>
            <person name="Fu X."/>
            <person name="Miao Y."/>
            <person name="Liu J."/>
            <person name="Yu Q."/>
            <person name="Li R."/>
            <person name="Liao H."/>
            <person name="Li X."/>
            <person name="Kong Y."/>
            <person name="Jiang Z."/>
            <person name="Chourrout D."/>
            <person name="Li R."/>
            <person name="Bao Z."/>
        </authorList>
    </citation>
    <scope>NUCLEOTIDE SEQUENCE [LARGE SCALE GENOMIC DNA]</scope>
    <source>
        <strain evidence="11 12">PY_sf001</strain>
    </source>
</reference>
<name>A0A210QY72_MIZYE</name>
<dbReference type="GO" id="GO:0006147">
    <property type="term" value="P:guanine catabolic process"/>
    <property type="evidence" value="ECO:0007669"/>
    <property type="project" value="UniProtKB-UniRule"/>
</dbReference>
<dbReference type="EMBL" id="NEDP02001253">
    <property type="protein sequence ID" value="OWF53676.1"/>
    <property type="molecule type" value="Genomic_DNA"/>
</dbReference>
<dbReference type="Gene3D" id="2.30.40.10">
    <property type="entry name" value="Urease, subunit C, domain 1"/>
    <property type="match status" value="1"/>
</dbReference>
<dbReference type="GO" id="GO:0008270">
    <property type="term" value="F:zinc ion binding"/>
    <property type="evidence" value="ECO:0007669"/>
    <property type="project" value="UniProtKB-UniRule"/>
</dbReference>
<evidence type="ECO:0000256" key="7">
    <source>
        <dbReference type="ARBA" id="ARBA00022833"/>
    </source>
</evidence>
<evidence type="ECO:0000256" key="3">
    <source>
        <dbReference type="ARBA" id="ARBA00012781"/>
    </source>
</evidence>
<evidence type="ECO:0000313" key="11">
    <source>
        <dbReference type="EMBL" id="OWF53676.1"/>
    </source>
</evidence>
<dbReference type="Pfam" id="PF01979">
    <property type="entry name" value="Amidohydro_1"/>
    <property type="match status" value="1"/>
</dbReference>
<evidence type="ECO:0000256" key="2">
    <source>
        <dbReference type="ARBA" id="ARBA00006745"/>
    </source>
</evidence>
<dbReference type="Gene3D" id="3.20.20.140">
    <property type="entry name" value="Metal-dependent hydrolases"/>
    <property type="match status" value="1"/>
</dbReference>
<dbReference type="SUPFAM" id="SSF51556">
    <property type="entry name" value="Metallo-dependent hydrolases"/>
    <property type="match status" value="1"/>
</dbReference>
<comment type="pathway">
    <text evidence="1 9">Purine metabolism; guanine degradation; xanthine from guanine: step 1/1.</text>
</comment>
<dbReference type="InterPro" id="IPR032466">
    <property type="entry name" value="Metal_Hydrolase"/>
</dbReference>
<comment type="catalytic activity">
    <reaction evidence="8 9">
        <text>guanine + H2O + H(+) = xanthine + NH4(+)</text>
        <dbReference type="Rhea" id="RHEA:14665"/>
        <dbReference type="ChEBI" id="CHEBI:15377"/>
        <dbReference type="ChEBI" id="CHEBI:15378"/>
        <dbReference type="ChEBI" id="CHEBI:16235"/>
        <dbReference type="ChEBI" id="CHEBI:17712"/>
        <dbReference type="ChEBI" id="CHEBI:28938"/>
        <dbReference type="EC" id="3.5.4.3"/>
    </reaction>
</comment>
<feature type="domain" description="Amidohydrolase-related" evidence="10">
    <location>
        <begin position="72"/>
        <end position="440"/>
    </location>
</feature>
<protein>
    <recommendedName>
        <fullName evidence="4 9">Guanine deaminase</fullName>
        <shortName evidence="9">Guanase</shortName>
        <ecNumber evidence="3 9">3.5.4.3</ecNumber>
    </recommendedName>
    <alternativeName>
        <fullName evidence="9">Guanine aminohydrolase</fullName>
    </alternativeName>
</protein>
<evidence type="ECO:0000256" key="9">
    <source>
        <dbReference type="RuleBase" id="RU366009"/>
    </source>
</evidence>